<evidence type="ECO:0000313" key="3">
    <source>
        <dbReference type="EMBL" id="MFD2611109.1"/>
    </source>
</evidence>
<dbReference type="Proteomes" id="UP001597541">
    <property type="component" value="Unassembled WGS sequence"/>
</dbReference>
<feature type="domain" description="DUF218" evidence="2">
    <location>
        <begin position="79"/>
        <end position="247"/>
    </location>
</feature>
<name>A0ABW5P7M7_9BACL</name>
<feature type="transmembrane region" description="Helical" evidence="1">
    <location>
        <begin position="6"/>
        <end position="32"/>
    </location>
</feature>
<sequence length="254" mass="28506">MDFAYIIKIIYTLMFPPSLLWLVLSGLAVYTFWKKRRRFGYVLLALSIFSYITTCSFTGYLLNRSLDTQLVYPQNIEGDVIIVLGEGASLRVQSVDDIGELQPNSALNVLVAMKLYRKLHVPILLSGGQGLGVSSAGNESDISRRYLLSMGVPERMILTDNGSRTTLENARASKRILEQEGFNRPILVASAFHMERAVTLFTEEGMNVLPVPSLLQPKVVHRFNLFDFIPSSAGSFAVQRGIKEMLGRLQHWFV</sequence>
<dbReference type="PANTHER" id="PTHR30336:SF20">
    <property type="entry name" value="DUF218 DOMAIN-CONTAINING PROTEIN"/>
    <property type="match status" value="1"/>
</dbReference>
<dbReference type="CDD" id="cd06259">
    <property type="entry name" value="YdcF-like"/>
    <property type="match status" value="1"/>
</dbReference>
<keyword evidence="1" id="KW-0472">Membrane</keyword>
<reference evidence="4" key="1">
    <citation type="journal article" date="2019" name="Int. J. Syst. Evol. Microbiol.">
        <title>The Global Catalogue of Microorganisms (GCM) 10K type strain sequencing project: providing services to taxonomists for standard genome sequencing and annotation.</title>
        <authorList>
            <consortium name="The Broad Institute Genomics Platform"/>
            <consortium name="The Broad Institute Genome Sequencing Center for Infectious Disease"/>
            <person name="Wu L."/>
            <person name="Ma J."/>
        </authorList>
    </citation>
    <scope>NUCLEOTIDE SEQUENCE [LARGE SCALE GENOMIC DNA]</scope>
    <source>
        <strain evidence="4">KCTC 3950</strain>
    </source>
</reference>
<dbReference type="EMBL" id="JBHUME010000002">
    <property type="protein sequence ID" value="MFD2611109.1"/>
    <property type="molecule type" value="Genomic_DNA"/>
</dbReference>
<dbReference type="InterPro" id="IPR003848">
    <property type="entry name" value="DUF218"/>
</dbReference>
<keyword evidence="1" id="KW-1133">Transmembrane helix</keyword>
<protein>
    <submittedName>
        <fullName evidence="3">YdcF family protein</fullName>
    </submittedName>
</protein>
<organism evidence="3 4">
    <name type="scientific">Paenibacillus gansuensis</name>
    <dbReference type="NCBI Taxonomy" id="306542"/>
    <lineage>
        <taxon>Bacteria</taxon>
        <taxon>Bacillati</taxon>
        <taxon>Bacillota</taxon>
        <taxon>Bacilli</taxon>
        <taxon>Bacillales</taxon>
        <taxon>Paenibacillaceae</taxon>
        <taxon>Paenibacillus</taxon>
    </lineage>
</organism>
<evidence type="ECO:0000313" key="4">
    <source>
        <dbReference type="Proteomes" id="UP001597541"/>
    </source>
</evidence>
<feature type="transmembrane region" description="Helical" evidence="1">
    <location>
        <begin position="39"/>
        <end position="62"/>
    </location>
</feature>
<evidence type="ECO:0000256" key="1">
    <source>
        <dbReference type="SAM" id="Phobius"/>
    </source>
</evidence>
<keyword evidence="1" id="KW-0812">Transmembrane</keyword>
<proteinExistence type="predicted"/>
<keyword evidence="4" id="KW-1185">Reference proteome</keyword>
<gene>
    <name evidence="3" type="ORF">ACFSUF_01570</name>
</gene>
<dbReference type="InterPro" id="IPR014729">
    <property type="entry name" value="Rossmann-like_a/b/a_fold"/>
</dbReference>
<dbReference type="RefSeq" id="WP_377599434.1">
    <property type="nucleotide sequence ID" value="NZ_JBHUME010000002.1"/>
</dbReference>
<dbReference type="Gene3D" id="3.40.50.620">
    <property type="entry name" value="HUPs"/>
    <property type="match status" value="1"/>
</dbReference>
<dbReference type="InterPro" id="IPR051599">
    <property type="entry name" value="Cell_Envelope_Assoc"/>
</dbReference>
<accession>A0ABW5P7M7</accession>
<dbReference type="Pfam" id="PF02698">
    <property type="entry name" value="DUF218"/>
    <property type="match status" value="1"/>
</dbReference>
<evidence type="ECO:0000259" key="2">
    <source>
        <dbReference type="Pfam" id="PF02698"/>
    </source>
</evidence>
<dbReference type="PANTHER" id="PTHR30336">
    <property type="entry name" value="INNER MEMBRANE PROTEIN, PROBABLE PERMEASE"/>
    <property type="match status" value="1"/>
</dbReference>
<comment type="caution">
    <text evidence="3">The sequence shown here is derived from an EMBL/GenBank/DDBJ whole genome shotgun (WGS) entry which is preliminary data.</text>
</comment>